<dbReference type="Proteomes" id="UP001230496">
    <property type="component" value="Chromosome"/>
</dbReference>
<dbReference type="AlphaFoldDB" id="A0AA49J8G9"/>
<proteinExistence type="predicted"/>
<reference evidence="1 2" key="1">
    <citation type="submission" date="2023-08" db="EMBL/GenBank/DDBJ databases">
        <title>Comparative genomics and taxonomic characterization of three novel marine species of genus Marivirga.</title>
        <authorList>
            <person name="Muhammad N."/>
            <person name="Kim S.-G."/>
        </authorList>
    </citation>
    <scope>NUCLEOTIDE SEQUENCE [LARGE SCALE GENOMIC DNA]</scope>
    <source>
        <strain evidence="1 2">BDSF4-3</strain>
    </source>
</reference>
<gene>
    <name evidence="1" type="ORF">QYS49_22470</name>
</gene>
<dbReference type="EMBL" id="CP129971">
    <property type="protein sequence ID" value="WKK74479.1"/>
    <property type="molecule type" value="Genomic_DNA"/>
</dbReference>
<dbReference type="RefSeq" id="WP_308347532.1">
    <property type="nucleotide sequence ID" value="NZ_CP129971.1"/>
</dbReference>
<evidence type="ECO:0000313" key="2">
    <source>
        <dbReference type="Proteomes" id="UP001230496"/>
    </source>
</evidence>
<evidence type="ECO:0000313" key="1">
    <source>
        <dbReference type="EMBL" id="WKK74479.1"/>
    </source>
</evidence>
<name>A0AA49J8G9_9BACT</name>
<protein>
    <submittedName>
        <fullName evidence="1">Uncharacterized protein</fullName>
    </submittedName>
</protein>
<dbReference type="KEGG" id="msaa:QYS49_22470"/>
<sequence length="147" mass="16482">MKYILPILFISIVAFGCMDMDDASQDLCIPVICGSTQADKVSLAIYNGSGIDFDSFYFDIGGQSDSTGFLPLQQYTCWYNYDTLNTEYFIASGISENVSFTSDTLWLESESEKFTSGVYVLEILRSDDNKLSFDFLEEFDGGCKDLQ</sequence>
<organism evidence="1 2">
    <name type="scientific">Marivirga salinarum</name>
    <dbReference type="NCBI Taxonomy" id="3059078"/>
    <lineage>
        <taxon>Bacteria</taxon>
        <taxon>Pseudomonadati</taxon>
        <taxon>Bacteroidota</taxon>
        <taxon>Cytophagia</taxon>
        <taxon>Cytophagales</taxon>
        <taxon>Marivirgaceae</taxon>
        <taxon>Marivirga</taxon>
    </lineage>
</organism>
<accession>A0AA49J8G9</accession>
<dbReference type="PROSITE" id="PS51257">
    <property type="entry name" value="PROKAR_LIPOPROTEIN"/>
    <property type="match status" value="1"/>
</dbReference>
<keyword evidence="2" id="KW-1185">Reference proteome</keyword>